<dbReference type="Proteomes" id="UP000280726">
    <property type="component" value="Unassembled WGS sequence"/>
</dbReference>
<dbReference type="PROSITE" id="PS51257">
    <property type="entry name" value="PROKAR_LIPOPROTEIN"/>
    <property type="match status" value="1"/>
</dbReference>
<feature type="compositionally biased region" description="Low complexity" evidence="1">
    <location>
        <begin position="29"/>
        <end position="57"/>
    </location>
</feature>
<proteinExistence type="predicted"/>
<reference evidence="4 5" key="1">
    <citation type="submission" date="2018-11" db="EMBL/GenBank/DDBJ databases">
        <title>Sequencing the genomes of 1000 actinobacteria strains.</title>
        <authorList>
            <person name="Klenk H.-P."/>
        </authorList>
    </citation>
    <scope>NUCLEOTIDE SEQUENCE [LARGE SCALE GENOMIC DNA]</scope>
    <source>
        <strain evidence="4 5">DSM 14418</strain>
    </source>
</reference>
<dbReference type="Gene3D" id="3.40.50.1110">
    <property type="entry name" value="SGNH hydrolase"/>
    <property type="match status" value="1"/>
</dbReference>
<keyword evidence="2" id="KW-0732">Signal</keyword>
<keyword evidence="5" id="KW-1185">Reference proteome</keyword>
<feature type="region of interest" description="Disordered" evidence="1">
    <location>
        <begin position="29"/>
        <end position="62"/>
    </location>
</feature>
<dbReference type="OrthoDB" id="3239155at2"/>
<dbReference type="PANTHER" id="PTHR30383">
    <property type="entry name" value="THIOESTERASE 1/PROTEASE 1/LYSOPHOSPHOLIPASE L1"/>
    <property type="match status" value="1"/>
</dbReference>
<evidence type="ECO:0000259" key="3">
    <source>
        <dbReference type="Pfam" id="PF13472"/>
    </source>
</evidence>
<dbReference type="AlphaFoldDB" id="A0A3N4ZK58"/>
<dbReference type="Pfam" id="PF13472">
    <property type="entry name" value="Lipase_GDSL_2"/>
    <property type="match status" value="1"/>
</dbReference>
<feature type="domain" description="SGNH hydrolase-type esterase" evidence="3">
    <location>
        <begin position="69"/>
        <end position="232"/>
    </location>
</feature>
<dbReference type="InterPro" id="IPR013830">
    <property type="entry name" value="SGNH_hydro"/>
</dbReference>
<dbReference type="InterPro" id="IPR036514">
    <property type="entry name" value="SGNH_hydro_sf"/>
</dbReference>
<gene>
    <name evidence="4" type="ORF">EDD32_0640</name>
</gene>
<dbReference type="GO" id="GO:0004622">
    <property type="term" value="F:phosphatidylcholine lysophospholipase activity"/>
    <property type="evidence" value="ECO:0007669"/>
    <property type="project" value="TreeGrafter"/>
</dbReference>
<organism evidence="4 5">
    <name type="scientific">Georgenia muralis</name>
    <dbReference type="NCBI Taxonomy" id="154117"/>
    <lineage>
        <taxon>Bacteria</taxon>
        <taxon>Bacillati</taxon>
        <taxon>Actinomycetota</taxon>
        <taxon>Actinomycetes</taxon>
        <taxon>Micrococcales</taxon>
        <taxon>Bogoriellaceae</taxon>
        <taxon>Georgenia</taxon>
    </lineage>
</organism>
<protein>
    <submittedName>
        <fullName evidence="4">Lysophospholipase L1-like esterase</fullName>
    </submittedName>
</protein>
<dbReference type="InterPro" id="IPR051532">
    <property type="entry name" value="Ester_Hydrolysis_Enzymes"/>
</dbReference>
<name>A0A3N4ZK58_9MICO</name>
<evidence type="ECO:0000313" key="4">
    <source>
        <dbReference type="EMBL" id="RPF26208.1"/>
    </source>
</evidence>
<dbReference type="PANTHER" id="PTHR30383:SF5">
    <property type="entry name" value="SGNH HYDROLASE-TYPE ESTERASE DOMAIN-CONTAINING PROTEIN"/>
    <property type="match status" value="1"/>
</dbReference>
<dbReference type="SUPFAM" id="SSF52266">
    <property type="entry name" value="SGNH hydrolase"/>
    <property type="match status" value="1"/>
</dbReference>
<accession>A0A3N4ZK58</accession>
<comment type="caution">
    <text evidence="4">The sequence shown here is derived from an EMBL/GenBank/DDBJ whole genome shotgun (WGS) entry which is preliminary data.</text>
</comment>
<dbReference type="EMBL" id="RKRA01000001">
    <property type="protein sequence ID" value="RPF26208.1"/>
    <property type="molecule type" value="Genomic_DNA"/>
</dbReference>
<evidence type="ECO:0000256" key="1">
    <source>
        <dbReference type="SAM" id="MobiDB-lite"/>
    </source>
</evidence>
<sequence>MATRRSARTPAVRALVAVLALVAGGCAGTATPDSGTTMPETGPTTTAPPGSSAGSATARERSTTVRLTAIGDSLTGSDGDLAGDDFGPGTWLPHVLGAGEDGSSVEWVGGWAVPGATTAVMRAQAEPRPDADVLVVLAGTNDIALGVPAEEIAANIEAIVATVGAPRVIVASVPPIEWAPDLAPRHNAALEALARGHGWEFADVAAGLRRGDGWVPGMSDDGVHPTEAGYAVLGRALREALLR</sequence>
<dbReference type="RefSeq" id="WP_123914534.1">
    <property type="nucleotide sequence ID" value="NZ_RKRA01000001.1"/>
</dbReference>
<feature type="signal peptide" evidence="2">
    <location>
        <begin position="1"/>
        <end position="29"/>
    </location>
</feature>
<feature type="chain" id="PRO_5018083253" evidence="2">
    <location>
        <begin position="30"/>
        <end position="243"/>
    </location>
</feature>
<evidence type="ECO:0000313" key="5">
    <source>
        <dbReference type="Proteomes" id="UP000280726"/>
    </source>
</evidence>
<evidence type="ECO:0000256" key="2">
    <source>
        <dbReference type="SAM" id="SignalP"/>
    </source>
</evidence>